<dbReference type="EMBL" id="SPNV01000894">
    <property type="protein sequence ID" value="KAF5854738.1"/>
    <property type="molecule type" value="Genomic_DNA"/>
</dbReference>
<reference evidence="2 3" key="1">
    <citation type="submission" date="2019-04" db="EMBL/GenBank/DDBJ databases">
        <title>Aspergillus burnettii sp. nov., novel species from soil in southeast Queensland.</title>
        <authorList>
            <person name="Gilchrist C.L.M."/>
            <person name="Pitt J.I."/>
            <person name="Lange L."/>
            <person name="Lacey H.J."/>
            <person name="Vuong D."/>
            <person name="Midgley D.J."/>
            <person name="Greenfield P."/>
            <person name="Bradbury M."/>
            <person name="Lacey E."/>
            <person name="Busk P.K."/>
            <person name="Pilgaard B."/>
            <person name="Chooi Y.H."/>
            <person name="Piggott A.M."/>
        </authorList>
    </citation>
    <scope>NUCLEOTIDE SEQUENCE [LARGE SCALE GENOMIC DNA]</scope>
    <source>
        <strain evidence="2 3">FRR 5400</strain>
    </source>
</reference>
<name>A0A8H5ZPZ8_PETAA</name>
<accession>A0A8H5ZPZ8</accession>
<proteinExistence type="predicted"/>
<protein>
    <submittedName>
        <fullName evidence="2">Uncharacterized protein</fullName>
    </submittedName>
</protein>
<evidence type="ECO:0000313" key="3">
    <source>
        <dbReference type="Proteomes" id="UP000541154"/>
    </source>
</evidence>
<evidence type="ECO:0000313" key="2">
    <source>
        <dbReference type="EMBL" id="KAF5854738.1"/>
    </source>
</evidence>
<evidence type="ECO:0000256" key="1">
    <source>
        <dbReference type="SAM" id="MobiDB-lite"/>
    </source>
</evidence>
<organism evidence="2 3">
    <name type="scientific">Petromyces alliaceus</name>
    <name type="common">Aspergillus alliaceus</name>
    <dbReference type="NCBI Taxonomy" id="209559"/>
    <lineage>
        <taxon>Eukaryota</taxon>
        <taxon>Fungi</taxon>
        <taxon>Dikarya</taxon>
        <taxon>Ascomycota</taxon>
        <taxon>Pezizomycotina</taxon>
        <taxon>Eurotiomycetes</taxon>
        <taxon>Eurotiomycetidae</taxon>
        <taxon>Eurotiales</taxon>
        <taxon>Aspergillaceae</taxon>
        <taxon>Aspergillus</taxon>
        <taxon>Aspergillus subgen. Circumdati</taxon>
    </lineage>
</organism>
<feature type="compositionally biased region" description="Basic and acidic residues" evidence="1">
    <location>
        <begin position="27"/>
        <end position="65"/>
    </location>
</feature>
<dbReference type="AlphaFoldDB" id="A0A8H5ZPZ8"/>
<feature type="non-terminal residue" evidence="2">
    <location>
        <position position="77"/>
    </location>
</feature>
<feature type="region of interest" description="Disordered" evidence="1">
    <location>
        <begin position="27"/>
        <end position="77"/>
    </location>
</feature>
<feature type="non-terminal residue" evidence="2">
    <location>
        <position position="1"/>
    </location>
</feature>
<sequence>LKWRFFECQWNTPNKRAWLTEAKKFVKKSREDSYKNQIDDTTDTDRQDLKTGIENPQLHEPDALDKFLNPPDFYDHP</sequence>
<dbReference type="Proteomes" id="UP000541154">
    <property type="component" value="Unassembled WGS sequence"/>
</dbReference>
<keyword evidence="3" id="KW-1185">Reference proteome</keyword>
<comment type="caution">
    <text evidence="2">The sequence shown here is derived from an EMBL/GenBank/DDBJ whole genome shotgun (WGS) entry which is preliminary data.</text>
</comment>
<gene>
    <name evidence="2" type="ORF">ETB97_012465</name>
</gene>